<dbReference type="RefSeq" id="WP_188569165.1">
    <property type="nucleotide sequence ID" value="NZ_BMED01000008.1"/>
</dbReference>
<dbReference type="Proteomes" id="UP000637423">
    <property type="component" value="Unassembled WGS sequence"/>
</dbReference>
<dbReference type="AlphaFoldDB" id="A0A916V0E1"/>
<comment type="caution">
    <text evidence="2">The sequence shown here is derived from an EMBL/GenBank/DDBJ whole genome shotgun (WGS) entry which is preliminary data.</text>
</comment>
<evidence type="ECO:0000313" key="3">
    <source>
        <dbReference type="Proteomes" id="UP000637423"/>
    </source>
</evidence>
<organism evidence="2 3">
    <name type="scientific">Undibacterium terreum</name>
    <dbReference type="NCBI Taxonomy" id="1224302"/>
    <lineage>
        <taxon>Bacteria</taxon>
        <taxon>Pseudomonadati</taxon>
        <taxon>Pseudomonadota</taxon>
        <taxon>Betaproteobacteria</taxon>
        <taxon>Burkholderiales</taxon>
        <taxon>Oxalobacteraceae</taxon>
        <taxon>Undibacterium</taxon>
    </lineage>
</organism>
<proteinExistence type="predicted"/>
<keyword evidence="3" id="KW-1185">Reference proteome</keyword>
<accession>A0A916V0E1</accession>
<protein>
    <submittedName>
        <fullName evidence="2">Uncharacterized protein</fullName>
    </submittedName>
</protein>
<dbReference type="EMBL" id="BMED01000008">
    <property type="protein sequence ID" value="GGC98725.1"/>
    <property type="molecule type" value="Genomic_DNA"/>
</dbReference>
<evidence type="ECO:0000313" key="2">
    <source>
        <dbReference type="EMBL" id="GGC98725.1"/>
    </source>
</evidence>
<reference evidence="2" key="2">
    <citation type="submission" date="2020-09" db="EMBL/GenBank/DDBJ databases">
        <authorList>
            <person name="Sun Q."/>
            <person name="Zhou Y."/>
        </authorList>
    </citation>
    <scope>NUCLEOTIDE SEQUENCE</scope>
    <source>
        <strain evidence="2">CGMCC 1.10998</strain>
    </source>
</reference>
<feature type="region of interest" description="Disordered" evidence="1">
    <location>
        <begin position="109"/>
        <end position="131"/>
    </location>
</feature>
<gene>
    <name evidence="2" type="ORF">GCM10011396_52820</name>
</gene>
<reference evidence="2" key="1">
    <citation type="journal article" date="2014" name="Int. J. Syst. Evol. Microbiol.">
        <title>Complete genome sequence of Corynebacterium casei LMG S-19264T (=DSM 44701T), isolated from a smear-ripened cheese.</title>
        <authorList>
            <consortium name="US DOE Joint Genome Institute (JGI-PGF)"/>
            <person name="Walter F."/>
            <person name="Albersmeier A."/>
            <person name="Kalinowski J."/>
            <person name="Ruckert C."/>
        </authorList>
    </citation>
    <scope>NUCLEOTIDE SEQUENCE</scope>
    <source>
        <strain evidence="2">CGMCC 1.10998</strain>
    </source>
</reference>
<name>A0A916V0E1_9BURK</name>
<evidence type="ECO:0000256" key="1">
    <source>
        <dbReference type="SAM" id="MobiDB-lite"/>
    </source>
</evidence>
<sequence length="131" mass="13842">MLKRDQQPALLANLIGPHLPPVALNVSARYQFCVDAGACAAVDFFDDLAAVGLHDHIALSLQAFNRSLRAAARQNPEFASIGAQACTDAFAAGYLGRIQQELRLFHGEATLGPKAPNPPGGRAVSPSDTLH</sequence>